<protein>
    <submittedName>
        <fullName evidence="2">Uncharacterized protein</fullName>
    </submittedName>
</protein>
<dbReference type="OrthoDB" id="2525846at2759"/>
<organism evidence="2 3">
    <name type="scientific">Rhodotorula toruloides (strain NP11)</name>
    <name type="common">Yeast</name>
    <name type="synonym">Rhodosporidium toruloides</name>
    <dbReference type="NCBI Taxonomy" id="1130832"/>
    <lineage>
        <taxon>Eukaryota</taxon>
        <taxon>Fungi</taxon>
        <taxon>Dikarya</taxon>
        <taxon>Basidiomycota</taxon>
        <taxon>Pucciniomycotina</taxon>
        <taxon>Microbotryomycetes</taxon>
        <taxon>Sporidiobolales</taxon>
        <taxon>Sporidiobolaceae</taxon>
        <taxon>Rhodotorula</taxon>
    </lineage>
</organism>
<accession>M7WPF7</accession>
<proteinExistence type="predicted"/>
<dbReference type="HOGENOM" id="CLU_799629_0_0_1"/>
<dbReference type="AlphaFoldDB" id="M7WPF7"/>
<feature type="compositionally biased region" description="Low complexity" evidence="1">
    <location>
        <begin position="271"/>
        <end position="285"/>
    </location>
</feature>
<dbReference type="GeneID" id="27368013"/>
<feature type="region of interest" description="Disordered" evidence="1">
    <location>
        <begin position="212"/>
        <end position="286"/>
    </location>
</feature>
<evidence type="ECO:0000256" key="1">
    <source>
        <dbReference type="SAM" id="MobiDB-lite"/>
    </source>
</evidence>
<evidence type="ECO:0000313" key="3">
    <source>
        <dbReference type="Proteomes" id="UP000016926"/>
    </source>
</evidence>
<name>M7WPF7_RHOT1</name>
<gene>
    <name evidence="2" type="ORF">RHTO_04000</name>
</gene>
<feature type="compositionally biased region" description="Pro residues" evidence="1">
    <location>
        <begin position="261"/>
        <end position="270"/>
    </location>
</feature>
<evidence type="ECO:0000313" key="2">
    <source>
        <dbReference type="EMBL" id="EMS19956.1"/>
    </source>
</evidence>
<feature type="region of interest" description="Disordered" evidence="1">
    <location>
        <begin position="187"/>
        <end position="206"/>
    </location>
</feature>
<dbReference type="Proteomes" id="UP000016926">
    <property type="component" value="Unassembled WGS sequence"/>
</dbReference>
<dbReference type="EMBL" id="KB722665">
    <property type="protein sequence ID" value="EMS19956.1"/>
    <property type="molecule type" value="Genomic_DNA"/>
</dbReference>
<feature type="compositionally biased region" description="Low complexity" evidence="1">
    <location>
        <begin position="188"/>
        <end position="199"/>
    </location>
</feature>
<keyword evidence="3" id="KW-1185">Reference proteome</keyword>
<sequence length="347" mass="37626">METRHTTCHLSPPSHRRVLGAKLASPLDFHHTAPGHALTPATLEYTLKHTLTALKTAPDRILTSHTHPPSFFDPPALTNEMSIFTASAAVQKRSRDDGEPEVSPGKRVKTFDFHREPAAAQHVSAPPPTSFAGALAQQQQRALEMMDQGAMDREDVEMDMDAAERLESNPVHPWTEAVSAPRMLHQHSNNSLSTASSSSMPGTPLDLPYNEQWNPSAGGPFCQQQQQPSQHDIRLPSTSNPTSFTDMNGRTHVFSSSPPLSAYPPPPPSPAGGAFAQPQAPAAPLNFPSNPWSSQKTTSGVMRMCTGVSMGAGIELDSAVRELEHPVYYGWDCPRQSNTLNMGAHLI</sequence>
<reference evidence="2 3" key="1">
    <citation type="journal article" date="2012" name="Nat. Commun.">
        <title>A multi-omic map of the lipid-producing yeast Rhodosporidium toruloides.</title>
        <authorList>
            <person name="Zhu Z."/>
            <person name="Zhang S."/>
            <person name="Liu H."/>
            <person name="Shen H."/>
            <person name="Lin X."/>
            <person name="Yang F."/>
            <person name="Zhou Y.J."/>
            <person name="Jin G."/>
            <person name="Ye M."/>
            <person name="Zou H."/>
            <person name="Zou H."/>
            <person name="Zhao Z.K."/>
        </authorList>
    </citation>
    <scope>NUCLEOTIDE SEQUENCE [LARGE SCALE GENOMIC DNA]</scope>
    <source>
        <strain evidence="2 3">NP11</strain>
    </source>
</reference>
<dbReference type="RefSeq" id="XP_016271075.1">
    <property type="nucleotide sequence ID" value="XM_016417668.1"/>
</dbReference>
<feature type="compositionally biased region" description="Polar residues" evidence="1">
    <location>
        <begin position="236"/>
        <end position="248"/>
    </location>
</feature>